<keyword evidence="8" id="KW-0963">Cytoplasm</keyword>
<comment type="function">
    <text evidence="8">Endonuclease that specifically degrades the RNA of RNA-DNA hybrids.</text>
</comment>
<dbReference type="Pfam" id="PF01693">
    <property type="entry name" value="Cauli_VI"/>
    <property type="match status" value="1"/>
</dbReference>
<gene>
    <name evidence="10" type="ORF">JIV24_11495</name>
</gene>
<feature type="domain" description="RNase H type-1" evidence="9">
    <location>
        <begin position="76"/>
        <end position="209"/>
    </location>
</feature>
<dbReference type="Gene3D" id="3.40.970.10">
    <property type="entry name" value="Ribonuclease H1, N-terminal domain"/>
    <property type="match status" value="1"/>
</dbReference>
<dbReference type="Pfam" id="PF00075">
    <property type="entry name" value="RNase_H"/>
    <property type="match status" value="1"/>
</dbReference>
<comment type="catalytic activity">
    <reaction evidence="1 8">
        <text>Endonucleolytic cleavage to 5'-phosphomonoester.</text>
        <dbReference type="EC" id="3.1.26.4"/>
    </reaction>
</comment>
<evidence type="ECO:0000259" key="9">
    <source>
        <dbReference type="PROSITE" id="PS50879"/>
    </source>
</evidence>
<keyword evidence="11" id="KW-1185">Reference proteome</keyword>
<dbReference type="InterPro" id="IPR002156">
    <property type="entry name" value="RNaseH_domain"/>
</dbReference>
<keyword evidence="4 8" id="KW-0540">Nuclease</keyword>
<dbReference type="InterPro" id="IPR036397">
    <property type="entry name" value="RNaseH_sf"/>
</dbReference>
<comment type="caution">
    <text evidence="10">The sequence shown here is derived from an EMBL/GenBank/DDBJ whole genome shotgun (WGS) entry which is preliminary data.</text>
</comment>
<comment type="subcellular location">
    <subcellularLocation>
        <location evidence="8">Cytoplasm</location>
    </subcellularLocation>
</comment>
<dbReference type="PANTHER" id="PTHR10642:SF26">
    <property type="entry name" value="RIBONUCLEASE H1"/>
    <property type="match status" value="1"/>
</dbReference>
<evidence type="ECO:0000256" key="3">
    <source>
        <dbReference type="ARBA" id="ARBA00012180"/>
    </source>
</evidence>
<dbReference type="Proteomes" id="UP000605676">
    <property type="component" value="Unassembled WGS sequence"/>
</dbReference>
<dbReference type="PROSITE" id="PS50879">
    <property type="entry name" value="RNASE_H_1"/>
    <property type="match status" value="1"/>
</dbReference>
<name>A0ABS1HJU9_9BACT</name>
<reference evidence="10 11" key="1">
    <citation type="submission" date="2021-01" db="EMBL/GenBank/DDBJ databases">
        <title>Carboxyliciviraga sp.nov., isolated from coastal sediments.</title>
        <authorList>
            <person name="Lu D."/>
            <person name="Zhang T."/>
        </authorList>
    </citation>
    <scope>NUCLEOTIDE SEQUENCE [LARGE SCALE GENOMIC DNA]</scope>
    <source>
        <strain evidence="10 11">N1Y132</strain>
    </source>
</reference>
<evidence type="ECO:0000313" key="11">
    <source>
        <dbReference type="Proteomes" id="UP000605676"/>
    </source>
</evidence>
<evidence type="ECO:0000256" key="5">
    <source>
        <dbReference type="ARBA" id="ARBA00022723"/>
    </source>
</evidence>
<dbReference type="InterPro" id="IPR012337">
    <property type="entry name" value="RNaseH-like_sf"/>
</dbReference>
<dbReference type="EC" id="3.1.26.4" evidence="3 8"/>
<evidence type="ECO:0000256" key="7">
    <source>
        <dbReference type="ARBA" id="ARBA00022801"/>
    </source>
</evidence>
<keyword evidence="7 8" id="KW-0378">Hydrolase</keyword>
<dbReference type="Gene3D" id="3.30.420.10">
    <property type="entry name" value="Ribonuclease H-like superfamily/Ribonuclease H"/>
    <property type="match status" value="1"/>
</dbReference>
<dbReference type="PIRSF" id="PIRSF037839">
    <property type="entry name" value="Ribonuclease_H"/>
    <property type="match status" value="1"/>
</dbReference>
<dbReference type="RefSeq" id="WP_200465187.1">
    <property type="nucleotide sequence ID" value="NZ_JAENRR010000024.1"/>
</dbReference>
<dbReference type="EMBL" id="JAENRR010000024">
    <property type="protein sequence ID" value="MBK3517958.1"/>
    <property type="molecule type" value="Genomic_DNA"/>
</dbReference>
<evidence type="ECO:0000256" key="2">
    <source>
        <dbReference type="ARBA" id="ARBA00005300"/>
    </source>
</evidence>
<keyword evidence="6 8" id="KW-0255">Endonuclease</keyword>
<evidence type="ECO:0000256" key="8">
    <source>
        <dbReference type="PIRNR" id="PIRNR037839"/>
    </source>
</evidence>
<comment type="similarity">
    <text evidence="2 8">Belongs to the RNase H family.</text>
</comment>
<dbReference type="SUPFAM" id="SSF53098">
    <property type="entry name" value="Ribonuclease H-like"/>
    <property type="match status" value="1"/>
</dbReference>
<organism evidence="10 11">
    <name type="scientific">Carboxylicivirga marina</name>
    <dbReference type="NCBI Taxonomy" id="2800988"/>
    <lineage>
        <taxon>Bacteria</taxon>
        <taxon>Pseudomonadati</taxon>
        <taxon>Bacteroidota</taxon>
        <taxon>Bacteroidia</taxon>
        <taxon>Marinilabiliales</taxon>
        <taxon>Marinilabiliaceae</taxon>
        <taxon>Carboxylicivirga</taxon>
    </lineage>
</organism>
<sequence>MAKNKFYVVWVGAKPGIYKSWPECQAQIKGFPAAKYKGFPSLQEAQNAYSNGFSSHISSATRGSKTSSSKLNSKANIISNSIAVDAACSGNPGVMEYQGVFTKDGRQLFHQKFQLGTNNIGEFLALVHGISYLQKNNLNIPVYSDSKIAIGWVMKKQCKSKLDDTPKTKQLFELVRRAEDWLKANPIKVKILKWDTKNWGEIPADFGRK</sequence>
<accession>A0ABS1HJU9</accession>
<keyword evidence="5 8" id="KW-0479">Metal-binding</keyword>
<dbReference type="InterPro" id="IPR037056">
    <property type="entry name" value="RNase_H1_N_sf"/>
</dbReference>
<protein>
    <recommendedName>
        <fullName evidence="3 8">Ribonuclease H</fullName>
        <ecNumber evidence="3 8">3.1.26.4</ecNumber>
    </recommendedName>
</protein>
<dbReference type="SUPFAM" id="SSF55658">
    <property type="entry name" value="L9 N-domain-like"/>
    <property type="match status" value="1"/>
</dbReference>
<dbReference type="PANTHER" id="PTHR10642">
    <property type="entry name" value="RIBONUCLEASE H1"/>
    <property type="match status" value="1"/>
</dbReference>
<evidence type="ECO:0000313" key="10">
    <source>
        <dbReference type="EMBL" id="MBK3517958.1"/>
    </source>
</evidence>
<dbReference type="InterPro" id="IPR050092">
    <property type="entry name" value="RNase_H"/>
</dbReference>
<dbReference type="InterPro" id="IPR011320">
    <property type="entry name" value="RNase_H1_N"/>
</dbReference>
<dbReference type="InterPro" id="IPR009027">
    <property type="entry name" value="Ribosomal_bL9/RNase_H1_N"/>
</dbReference>
<dbReference type="InterPro" id="IPR017290">
    <property type="entry name" value="RNase_H_bac"/>
</dbReference>
<evidence type="ECO:0000256" key="6">
    <source>
        <dbReference type="ARBA" id="ARBA00022759"/>
    </source>
</evidence>
<evidence type="ECO:0000256" key="4">
    <source>
        <dbReference type="ARBA" id="ARBA00022722"/>
    </source>
</evidence>
<proteinExistence type="inferred from homology"/>
<keyword evidence="8" id="KW-0460">Magnesium</keyword>
<evidence type="ECO:0000256" key="1">
    <source>
        <dbReference type="ARBA" id="ARBA00000077"/>
    </source>
</evidence>